<organism evidence="2">
    <name type="scientific">Oceanithermus profundus</name>
    <dbReference type="NCBI Taxonomy" id="187137"/>
    <lineage>
        <taxon>Bacteria</taxon>
        <taxon>Thermotogati</taxon>
        <taxon>Deinococcota</taxon>
        <taxon>Deinococci</taxon>
        <taxon>Thermales</taxon>
        <taxon>Thermaceae</taxon>
        <taxon>Oceanithermus</taxon>
    </lineage>
</organism>
<dbReference type="EMBL" id="DRNZ01000115">
    <property type="protein sequence ID" value="HHO57873.1"/>
    <property type="molecule type" value="Genomic_DNA"/>
</dbReference>
<evidence type="ECO:0000259" key="1">
    <source>
        <dbReference type="Pfam" id="PF14332"/>
    </source>
</evidence>
<evidence type="ECO:0000313" key="2">
    <source>
        <dbReference type="EMBL" id="HHO57873.1"/>
    </source>
</evidence>
<sequence>MASGGCFFWAGGGLKRFIPKKTDAGAPATGNLVKCSCPGGKRLAVFGNLEHISLADLLPLLATREGALELFNVPGQPNATLYVRKGTLCCMHVAGRPVDALQVRSAVAKLMQARKGAFEFLPGVRPRSPSIVVGVPIQSLLVAAATFNDELSEARDVLAHPDTMFRLVRMEPVEDRRIAQFLDRARMLLVTGASAREIAERVGIALDDVRLCLHKLRRLGMVLPVRARTEALPPVRKGLAQRLLGALRRRFGRGD</sequence>
<gene>
    <name evidence="2" type="ORF">ENJ85_01735</name>
</gene>
<dbReference type="Pfam" id="PF14332">
    <property type="entry name" value="DUF4388"/>
    <property type="match status" value="1"/>
</dbReference>
<accession>A0A7C5WSU1</accession>
<dbReference type="InterPro" id="IPR025497">
    <property type="entry name" value="PatA-like_N"/>
</dbReference>
<comment type="caution">
    <text evidence="2">The sequence shown here is derived from an EMBL/GenBank/DDBJ whole genome shotgun (WGS) entry which is preliminary data.</text>
</comment>
<feature type="domain" description="PatA-like N-terminal" evidence="1">
    <location>
        <begin position="47"/>
        <end position="151"/>
    </location>
</feature>
<protein>
    <submittedName>
        <fullName evidence="2">DUF4388 domain-containing protein</fullName>
    </submittedName>
</protein>
<name>A0A7C5WSU1_9DEIN</name>
<reference evidence="2" key="1">
    <citation type="journal article" date="2020" name="mSystems">
        <title>Genome- and Community-Level Interaction Insights into Carbon Utilization and Element Cycling Functions of Hydrothermarchaeota in Hydrothermal Sediment.</title>
        <authorList>
            <person name="Zhou Z."/>
            <person name="Liu Y."/>
            <person name="Xu W."/>
            <person name="Pan J."/>
            <person name="Luo Z.H."/>
            <person name="Li M."/>
        </authorList>
    </citation>
    <scope>NUCLEOTIDE SEQUENCE [LARGE SCALE GENOMIC DNA]</scope>
    <source>
        <strain evidence="2">HyVt-523</strain>
    </source>
</reference>
<dbReference type="AlphaFoldDB" id="A0A7C5WSU1"/>
<proteinExistence type="predicted"/>
<dbReference type="Proteomes" id="UP000886105">
    <property type="component" value="Unassembled WGS sequence"/>
</dbReference>